<dbReference type="PANTHER" id="PTHR31662">
    <property type="entry name" value="BNAANNG10740D PROTEIN-RELATED"/>
    <property type="match status" value="1"/>
</dbReference>
<name>A0A8J5RHP0_ZIZPA</name>
<dbReference type="InterPro" id="IPR007592">
    <property type="entry name" value="GEBP"/>
</dbReference>
<dbReference type="EMBL" id="JAAALK010000289">
    <property type="protein sequence ID" value="KAG8049408.1"/>
    <property type="molecule type" value="Genomic_DNA"/>
</dbReference>
<dbReference type="Proteomes" id="UP000729402">
    <property type="component" value="Unassembled WGS sequence"/>
</dbReference>
<organism evidence="2 3">
    <name type="scientific">Zizania palustris</name>
    <name type="common">Northern wild rice</name>
    <dbReference type="NCBI Taxonomy" id="103762"/>
    <lineage>
        <taxon>Eukaryota</taxon>
        <taxon>Viridiplantae</taxon>
        <taxon>Streptophyta</taxon>
        <taxon>Embryophyta</taxon>
        <taxon>Tracheophyta</taxon>
        <taxon>Spermatophyta</taxon>
        <taxon>Magnoliopsida</taxon>
        <taxon>Liliopsida</taxon>
        <taxon>Poales</taxon>
        <taxon>Poaceae</taxon>
        <taxon>BOP clade</taxon>
        <taxon>Oryzoideae</taxon>
        <taxon>Oryzeae</taxon>
        <taxon>Zizaniinae</taxon>
        <taxon>Zizania</taxon>
    </lineage>
</organism>
<feature type="compositionally biased region" description="Acidic residues" evidence="1">
    <location>
        <begin position="92"/>
        <end position="115"/>
    </location>
</feature>
<keyword evidence="3" id="KW-1185">Reference proteome</keyword>
<dbReference type="GO" id="GO:0006355">
    <property type="term" value="P:regulation of DNA-templated transcription"/>
    <property type="evidence" value="ECO:0007669"/>
    <property type="project" value="InterPro"/>
</dbReference>
<reference evidence="2" key="2">
    <citation type="submission" date="2021-02" db="EMBL/GenBank/DDBJ databases">
        <authorList>
            <person name="Kimball J.A."/>
            <person name="Haas M.W."/>
            <person name="Macchietto M."/>
            <person name="Kono T."/>
            <person name="Duquette J."/>
            <person name="Shao M."/>
        </authorList>
    </citation>
    <scope>NUCLEOTIDE SEQUENCE</scope>
    <source>
        <tissue evidence="2">Fresh leaf tissue</tissue>
    </source>
</reference>
<dbReference type="OrthoDB" id="696813at2759"/>
<evidence type="ECO:0000313" key="3">
    <source>
        <dbReference type="Proteomes" id="UP000729402"/>
    </source>
</evidence>
<proteinExistence type="predicted"/>
<protein>
    <submittedName>
        <fullName evidence="2">Uncharacterized protein</fullName>
    </submittedName>
</protein>
<feature type="region of interest" description="Disordered" evidence="1">
    <location>
        <begin position="1"/>
        <end position="173"/>
    </location>
</feature>
<accession>A0A8J5RHP0</accession>
<gene>
    <name evidence="2" type="ORF">GUJ93_ZPchr0009g2208</name>
</gene>
<sequence>MALVLRTAQSLPSASSSTDDDETSGSSASSEDNQSGQQPTRKPLLAAPPPPPPPRHEEQGSDEEEEEGDGADSSVEFGPNGTLSMNAVPPPDGEEGSDDDDDEDEASDSGDDEVLPEPGPQPEKNVPPAEIARSPQPKRKAPLAAISESPQAKRKAAEAVESPQWKRPQAEVTGLPEAAAPVEEDGHVQNNGNADIEKQFMEKTASYYYLGKEVIALDEVQADLFKEPFLKLGDDKARALDTKIKKQGMAEIRLFLRRRDLEKELVKTLLDLLK</sequence>
<dbReference type="PANTHER" id="PTHR31662:SF13">
    <property type="entry name" value="OS09G0287600 PROTEIN"/>
    <property type="match status" value="1"/>
</dbReference>
<comment type="caution">
    <text evidence="2">The sequence shown here is derived from an EMBL/GenBank/DDBJ whole genome shotgun (WGS) entry which is preliminary data.</text>
</comment>
<evidence type="ECO:0000313" key="2">
    <source>
        <dbReference type="EMBL" id="KAG8049408.1"/>
    </source>
</evidence>
<reference evidence="2" key="1">
    <citation type="journal article" date="2021" name="bioRxiv">
        <title>Whole Genome Assembly and Annotation of Northern Wild Rice, Zizania palustris L., Supports a Whole Genome Duplication in the Zizania Genus.</title>
        <authorList>
            <person name="Haas M."/>
            <person name="Kono T."/>
            <person name="Macchietto M."/>
            <person name="Millas R."/>
            <person name="McGilp L."/>
            <person name="Shao M."/>
            <person name="Duquette J."/>
            <person name="Hirsch C.N."/>
            <person name="Kimball J."/>
        </authorList>
    </citation>
    <scope>NUCLEOTIDE SEQUENCE</scope>
    <source>
        <tissue evidence="2">Fresh leaf tissue</tissue>
    </source>
</reference>
<dbReference type="AlphaFoldDB" id="A0A8J5RHP0"/>
<dbReference type="GO" id="GO:0005634">
    <property type="term" value="C:nucleus"/>
    <property type="evidence" value="ECO:0007669"/>
    <property type="project" value="TreeGrafter"/>
</dbReference>
<feature type="compositionally biased region" description="Acidic residues" evidence="1">
    <location>
        <begin position="60"/>
        <end position="70"/>
    </location>
</feature>
<evidence type="ECO:0000256" key="1">
    <source>
        <dbReference type="SAM" id="MobiDB-lite"/>
    </source>
</evidence>